<dbReference type="AlphaFoldDB" id="A0ABD5T805"/>
<accession>A0ABD5T805</accession>
<protein>
    <submittedName>
        <fullName evidence="2">CNNM domain-containing protein</fullName>
    </submittedName>
</protein>
<organism evidence="2 3">
    <name type="scientific">Halorubrum pallidum</name>
    <dbReference type="NCBI Taxonomy" id="1526114"/>
    <lineage>
        <taxon>Archaea</taxon>
        <taxon>Methanobacteriati</taxon>
        <taxon>Methanobacteriota</taxon>
        <taxon>Stenosarchaea group</taxon>
        <taxon>Halobacteria</taxon>
        <taxon>Halobacteriales</taxon>
        <taxon>Haloferacaceae</taxon>
        <taxon>Halorubrum</taxon>
    </lineage>
</organism>
<evidence type="ECO:0000259" key="1">
    <source>
        <dbReference type="Pfam" id="PF01595"/>
    </source>
</evidence>
<dbReference type="Proteomes" id="UP001596274">
    <property type="component" value="Unassembled WGS sequence"/>
</dbReference>
<dbReference type="InterPro" id="IPR002550">
    <property type="entry name" value="CNNM"/>
</dbReference>
<name>A0ABD5T805_9EURY</name>
<feature type="non-terminal residue" evidence="2">
    <location>
        <position position="52"/>
    </location>
</feature>
<evidence type="ECO:0000313" key="2">
    <source>
        <dbReference type="EMBL" id="MFC6771927.1"/>
    </source>
</evidence>
<keyword evidence="3" id="KW-1185">Reference proteome</keyword>
<proteinExistence type="predicted"/>
<evidence type="ECO:0000313" key="3">
    <source>
        <dbReference type="Proteomes" id="UP001596274"/>
    </source>
</evidence>
<feature type="domain" description="CNNM transmembrane" evidence="1">
    <location>
        <begin position="12"/>
        <end position="51"/>
    </location>
</feature>
<comment type="caution">
    <text evidence="2">The sequence shown here is derived from an EMBL/GenBank/DDBJ whole genome shotgun (WGS) entry which is preliminary data.</text>
</comment>
<reference evidence="2 3" key="1">
    <citation type="journal article" date="2019" name="Int. J. Syst. Evol. Microbiol.">
        <title>The Global Catalogue of Microorganisms (GCM) 10K type strain sequencing project: providing services to taxonomists for standard genome sequencing and annotation.</title>
        <authorList>
            <consortium name="The Broad Institute Genomics Platform"/>
            <consortium name="The Broad Institute Genome Sequencing Center for Infectious Disease"/>
            <person name="Wu L."/>
            <person name="Ma J."/>
        </authorList>
    </citation>
    <scope>NUCLEOTIDE SEQUENCE [LARGE SCALE GENOMIC DNA]</scope>
    <source>
        <strain evidence="2 3">PJ61</strain>
    </source>
</reference>
<dbReference type="EMBL" id="JBHSWT010000564">
    <property type="protein sequence ID" value="MFC6771927.1"/>
    <property type="molecule type" value="Genomic_DNA"/>
</dbReference>
<dbReference type="Pfam" id="PF01595">
    <property type="entry name" value="CNNM"/>
    <property type="match status" value="1"/>
</dbReference>
<gene>
    <name evidence="2" type="ORF">ACFQDD_10430</name>
</gene>
<sequence length="52" mass="5252">MDLTVAFAGVAAIVVLTAISAFFSSSELAVFSVATHRVDSLVAADVPGSRAL</sequence>